<dbReference type="FunFam" id="1.10.287.130:FF:000001">
    <property type="entry name" value="Two-component sensor histidine kinase"/>
    <property type="match status" value="1"/>
</dbReference>
<dbReference type="AlphaFoldDB" id="A0A554J973"/>
<dbReference type="PANTHER" id="PTHR43711">
    <property type="entry name" value="TWO-COMPONENT HISTIDINE KINASE"/>
    <property type="match status" value="1"/>
</dbReference>
<dbReference type="InterPro" id="IPR036097">
    <property type="entry name" value="HisK_dim/P_sf"/>
</dbReference>
<name>A0A554J973_9BACT</name>
<keyword evidence="7" id="KW-0472">Membrane</keyword>
<dbReference type="EMBL" id="VMFD01000077">
    <property type="protein sequence ID" value="TSC64914.1"/>
    <property type="molecule type" value="Genomic_DNA"/>
</dbReference>
<comment type="catalytic activity">
    <reaction evidence="1">
        <text>ATP + protein L-histidine = ADP + protein N-phospho-L-histidine.</text>
        <dbReference type="EC" id="2.7.13.3"/>
    </reaction>
</comment>
<dbReference type="Gene3D" id="3.30.565.10">
    <property type="entry name" value="Histidine kinase-like ATPase, C-terminal domain"/>
    <property type="match status" value="1"/>
</dbReference>
<evidence type="ECO:0000256" key="1">
    <source>
        <dbReference type="ARBA" id="ARBA00000085"/>
    </source>
</evidence>
<dbReference type="EC" id="2.7.13.3" evidence="2"/>
<evidence type="ECO:0000259" key="8">
    <source>
        <dbReference type="PROSITE" id="PS50109"/>
    </source>
</evidence>
<dbReference type="CDD" id="cd00075">
    <property type="entry name" value="HATPase"/>
    <property type="match status" value="1"/>
</dbReference>
<sequence length="288" mass="31591">VFTKDDIQFLDIIAKQTASAIEKSRFYQDDQLKSEFVSIASHELLTPTAAIQGYLSMILDEKMAQVDPKAEEYLRKVQNSAHRLAELVTDLLSVSRIEGGRIVINKAPQAVAPLLKQVIDEIKVKADMAHIQLSVEANSLSNLPLIMTDPDRFIQIAMNLISNAIKYGRAGGQVRISAESDTQNQMVVVHVSDNGIGIPAEHLPHLFEKFYRVHDDSAAAEKVGTGLGLYITRSIVELQGGRIWVRSEAGRGSQFSFSLPFAKPAEIQATGPAERATISTTLTTTPTH</sequence>
<organism evidence="9 10">
    <name type="scientific">Candidatus Berkelbacteria bacterium Gr01-1014_85</name>
    <dbReference type="NCBI Taxonomy" id="2017150"/>
    <lineage>
        <taxon>Bacteria</taxon>
        <taxon>Candidatus Berkelbacteria</taxon>
    </lineage>
</organism>
<dbReference type="SUPFAM" id="SSF47384">
    <property type="entry name" value="Homodimeric domain of signal transducing histidine kinase"/>
    <property type="match status" value="1"/>
</dbReference>
<dbReference type="InterPro" id="IPR003661">
    <property type="entry name" value="HisK_dim/P_dom"/>
</dbReference>
<dbReference type="PANTHER" id="PTHR43711:SF1">
    <property type="entry name" value="HISTIDINE KINASE 1"/>
    <property type="match status" value="1"/>
</dbReference>
<dbReference type="CDD" id="cd00082">
    <property type="entry name" value="HisKA"/>
    <property type="match status" value="1"/>
</dbReference>
<reference evidence="9 10" key="1">
    <citation type="submission" date="2017-08" db="EMBL/GenBank/DDBJ databases">
        <title>Mechanisms for carbon and nitrogen cycling indicate functional differentiation within the Candidate Phyla Radiation.</title>
        <authorList>
            <person name="Danczak R.E."/>
            <person name="Johnston M.D."/>
            <person name="Kenah C."/>
            <person name="Slattery M."/>
            <person name="Wrighton K.C."/>
            <person name="Wilkins M.J."/>
        </authorList>
    </citation>
    <scope>NUCLEOTIDE SEQUENCE [LARGE SCALE GENOMIC DNA]</scope>
    <source>
        <strain evidence="9">Gr01-1014_85</strain>
    </source>
</reference>
<evidence type="ECO:0000256" key="2">
    <source>
        <dbReference type="ARBA" id="ARBA00012438"/>
    </source>
</evidence>
<keyword evidence="4" id="KW-0808">Transferase</keyword>
<evidence type="ECO:0000256" key="4">
    <source>
        <dbReference type="ARBA" id="ARBA00022679"/>
    </source>
</evidence>
<dbReference type="SMART" id="SM00388">
    <property type="entry name" value="HisKA"/>
    <property type="match status" value="1"/>
</dbReference>
<dbReference type="Pfam" id="PF02518">
    <property type="entry name" value="HATPase_c"/>
    <property type="match status" value="1"/>
</dbReference>
<dbReference type="InterPro" id="IPR005467">
    <property type="entry name" value="His_kinase_dom"/>
</dbReference>
<comment type="caution">
    <text evidence="9">The sequence shown here is derived from an EMBL/GenBank/DDBJ whole genome shotgun (WGS) entry which is preliminary data.</text>
</comment>
<keyword evidence="5 9" id="KW-0418">Kinase</keyword>
<evidence type="ECO:0000256" key="6">
    <source>
        <dbReference type="ARBA" id="ARBA00023012"/>
    </source>
</evidence>
<dbReference type="FunFam" id="3.30.565.10:FF:000006">
    <property type="entry name" value="Sensor histidine kinase WalK"/>
    <property type="match status" value="1"/>
</dbReference>
<evidence type="ECO:0000256" key="7">
    <source>
        <dbReference type="ARBA" id="ARBA00023136"/>
    </source>
</evidence>
<dbReference type="PROSITE" id="PS50109">
    <property type="entry name" value="HIS_KIN"/>
    <property type="match status" value="1"/>
</dbReference>
<evidence type="ECO:0000313" key="9">
    <source>
        <dbReference type="EMBL" id="TSC64914.1"/>
    </source>
</evidence>
<evidence type="ECO:0000256" key="5">
    <source>
        <dbReference type="ARBA" id="ARBA00022777"/>
    </source>
</evidence>
<protein>
    <recommendedName>
        <fullName evidence="2">histidine kinase</fullName>
        <ecNumber evidence="2">2.7.13.3</ecNumber>
    </recommendedName>
</protein>
<dbReference type="Pfam" id="PF00512">
    <property type="entry name" value="HisKA"/>
    <property type="match status" value="1"/>
</dbReference>
<keyword evidence="3" id="KW-0597">Phosphoprotein</keyword>
<feature type="domain" description="Histidine kinase" evidence="8">
    <location>
        <begin position="39"/>
        <end position="263"/>
    </location>
</feature>
<dbReference type="GO" id="GO:0000155">
    <property type="term" value="F:phosphorelay sensor kinase activity"/>
    <property type="evidence" value="ECO:0007669"/>
    <property type="project" value="InterPro"/>
</dbReference>
<keyword evidence="6" id="KW-0902">Two-component regulatory system</keyword>
<dbReference type="InterPro" id="IPR050736">
    <property type="entry name" value="Sensor_HK_Regulatory"/>
</dbReference>
<dbReference type="InterPro" id="IPR036890">
    <property type="entry name" value="HATPase_C_sf"/>
</dbReference>
<dbReference type="Gene3D" id="1.10.287.130">
    <property type="match status" value="1"/>
</dbReference>
<evidence type="ECO:0000313" key="10">
    <source>
        <dbReference type="Proteomes" id="UP000316253"/>
    </source>
</evidence>
<dbReference type="InterPro" id="IPR004358">
    <property type="entry name" value="Sig_transdc_His_kin-like_C"/>
</dbReference>
<feature type="non-terminal residue" evidence="9">
    <location>
        <position position="1"/>
    </location>
</feature>
<dbReference type="SMART" id="SM00387">
    <property type="entry name" value="HATPase_c"/>
    <property type="match status" value="1"/>
</dbReference>
<dbReference type="Proteomes" id="UP000316253">
    <property type="component" value="Unassembled WGS sequence"/>
</dbReference>
<gene>
    <name evidence="9" type="ORF">CEO22_665</name>
</gene>
<dbReference type="InterPro" id="IPR003594">
    <property type="entry name" value="HATPase_dom"/>
</dbReference>
<proteinExistence type="predicted"/>
<dbReference type="PRINTS" id="PR00344">
    <property type="entry name" value="BCTRLSENSOR"/>
</dbReference>
<accession>A0A554J973</accession>
<evidence type="ECO:0000256" key="3">
    <source>
        <dbReference type="ARBA" id="ARBA00022553"/>
    </source>
</evidence>
<dbReference type="SUPFAM" id="SSF55874">
    <property type="entry name" value="ATPase domain of HSP90 chaperone/DNA topoisomerase II/histidine kinase"/>
    <property type="match status" value="1"/>
</dbReference>